<feature type="region of interest" description="Disordered" evidence="1">
    <location>
        <begin position="260"/>
        <end position="372"/>
    </location>
</feature>
<feature type="compositionally biased region" description="Low complexity" evidence="1">
    <location>
        <begin position="234"/>
        <end position="251"/>
    </location>
</feature>
<dbReference type="AlphaFoldDB" id="A0A7R9PLQ5"/>
<feature type="compositionally biased region" description="Low complexity" evidence="1">
    <location>
        <begin position="158"/>
        <end position="175"/>
    </location>
</feature>
<dbReference type="Pfam" id="PF00041">
    <property type="entry name" value="fn3"/>
    <property type="match status" value="1"/>
</dbReference>
<feature type="compositionally biased region" description="Low complexity" evidence="1">
    <location>
        <begin position="207"/>
        <end position="224"/>
    </location>
</feature>
<feature type="compositionally biased region" description="Polar residues" evidence="1">
    <location>
        <begin position="270"/>
        <end position="289"/>
    </location>
</feature>
<feature type="chain" id="PRO_5031068357" description="Fibronectin type-III domain-containing protein" evidence="2">
    <location>
        <begin position="30"/>
        <end position="579"/>
    </location>
</feature>
<dbReference type="SMART" id="SM00060">
    <property type="entry name" value="FN3"/>
    <property type="match status" value="2"/>
</dbReference>
<evidence type="ECO:0000256" key="1">
    <source>
        <dbReference type="SAM" id="MobiDB-lite"/>
    </source>
</evidence>
<reference evidence="4" key="1">
    <citation type="submission" date="2020-11" db="EMBL/GenBank/DDBJ databases">
        <authorList>
            <person name="Tran Van P."/>
        </authorList>
    </citation>
    <scope>NUCLEOTIDE SEQUENCE</scope>
</reference>
<proteinExistence type="predicted"/>
<evidence type="ECO:0000259" key="3">
    <source>
        <dbReference type="PROSITE" id="PS50853"/>
    </source>
</evidence>
<feature type="compositionally biased region" description="Polar residues" evidence="1">
    <location>
        <begin position="297"/>
        <end position="315"/>
    </location>
</feature>
<dbReference type="Gene3D" id="2.60.40.10">
    <property type="entry name" value="Immunoglobulins"/>
    <property type="match status" value="2"/>
</dbReference>
<dbReference type="PROSITE" id="PS50853">
    <property type="entry name" value="FN3"/>
    <property type="match status" value="2"/>
</dbReference>
<dbReference type="InterPro" id="IPR003961">
    <property type="entry name" value="FN3_dom"/>
</dbReference>
<dbReference type="InterPro" id="IPR036116">
    <property type="entry name" value="FN3_sf"/>
</dbReference>
<sequence length="579" mass="63183">MHVSVADKMSHPHLLGLLFICAWLPQLHTSRNTNEITLSQHIITSNEASKEKFGPNAPPDVHTTPESIATNQAIDHRGTNSSKVSLIIDPTHSHKPKDNEDSKTIYSIAKSLMKSFAVYSISETSTQRINSNSESAPEHTSQSTNQSNDHAITSFYDTSSESTSENTSQSTNQSNDHAITSFYDTSKNTRQSTNQSNDHAITSFYDTSSESTSENTSQSTNQSNDHVITSFYDTSSESTSENTSQSTNQSNDHAITSLYDTSSESKPEHTSQSTNKSNNRAITSFYDTSSESKPEHTSQSTNQRNDHSTTPSYDASSESSSEYTNQPTNQSTEYTSTPSYDTSSESSSEYTNQPTNQSTEDASTPSQCAVPDDVTNLNVKDAPEDFSLSISWEPPYNSYCVMNYSVCWNSATEHNCSTVVDTSLVISQLLACTEYTITVTSVGRVGNSLGVSTIQSSKNVVPGPAVNLSLLSRSAHSLTVNWTEPVANPQCVTNYTLCLNNTISCWTNIRQTVLMIQDSVQPCTDYNVTVFALGQAGVSAGSIIFGRTLANSEYQTTSLAGHCPTVSIRQHFLQDIVQQ</sequence>
<protein>
    <recommendedName>
        <fullName evidence="3">Fibronectin type-III domain-containing protein</fullName>
    </recommendedName>
</protein>
<feature type="domain" description="Fibronectin type-III" evidence="3">
    <location>
        <begin position="464"/>
        <end position="552"/>
    </location>
</feature>
<dbReference type="EMBL" id="OE840807">
    <property type="protein sequence ID" value="CAD7592709.1"/>
    <property type="molecule type" value="Genomic_DNA"/>
</dbReference>
<gene>
    <name evidence="4" type="ORF">TGEB3V08_LOCUS5030</name>
</gene>
<accession>A0A7R9PLQ5</accession>
<dbReference type="InterPro" id="IPR013783">
    <property type="entry name" value="Ig-like_fold"/>
</dbReference>
<name>A0A7R9PLQ5_TIMGE</name>
<feature type="region of interest" description="Disordered" evidence="1">
    <location>
        <begin position="157"/>
        <end position="176"/>
    </location>
</feature>
<feature type="compositionally biased region" description="Low complexity" evidence="1">
    <location>
        <begin position="331"/>
        <end position="351"/>
    </location>
</feature>
<feature type="region of interest" description="Disordered" evidence="1">
    <location>
        <begin position="128"/>
        <end position="149"/>
    </location>
</feature>
<dbReference type="CDD" id="cd00063">
    <property type="entry name" value="FN3"/>
    <property type="match status" value="2"/>
</dbReference>
<feature type="compositionally biased region" description="Polar residues" evidence="1">
    <location>
        <begin position="352"/>
        <end position="367"/>
    </location>
</feature>
<organism evidence="4">
    <name type="scientific">Timema genevievae</name>
    <name type="common">Walking stick</name>
    <dbReference type="NCBI Taxonomy" id="629358"/>
    <lineage>
        <taxon>Eukaryota</taxon>
        <taxon>Metazoa</taxon>
        <taxon>Ecdysozoa</taxon>
        <taxon>Arthropoda</taxon>
        <taxon>Hexapoda</taxon>
        <taxon>Insecta</taxon>
        <taxon>Pterygota</taxon>
        <taxon>Neoptera</taxon>
        <taxon>Polyneoptera</taxon>
        <taxon>Phasmatodea</taxon>
        <taxon>Timematodea</taxon>
        <taxon>Timematoidea</taxon>
        <taxon>Timematidae</taxon>
        <taxon>Timema</taxon>
    </lineage>
</organism>
<feature type="domain" description="Fibronectin type-III" evidence="3">
    <location>
        <begin position="370"/>
        <end position="463"/>
    </location>
</feature>
<dbReference type="SUPFAM" id="SSF49265">
    <property type="entry name" value="Fibronectin type III"/>
    <property type="match status" value="1"/>
</dbReference>
<keyword evidence="2" id="KW-0732">Signal</keyword>
<feature type="region of interest" description="Disordered" evidence="1">
    <location>
        <begin position="206"/>
        <end position="225"/>
    </location>
</feature>
<feature type="signal peptide" evidence="2">
    <location>
        <begin position="1"/>
        <end position="29"/>
    </location>
</feature>
<evidence type="ECO:0000256" key="2">
    <source>
        <dbReference type="SAM" id="SignalP"/>
    </source>
</evidence>
<evidence type="ECO:0000313" key="4">
    <source>
        <dbReference type="EMBL" id="CAD7592709.1"/>
    </source>
</evidence>
<feature type="region of interest" description="Disordered" evidence="1">
    <location>
        <begin position="233"/>
        <end position="252"/>
    </location>
</feature>